<organism evidence="1">
    <name type="scientific">marine metagenome</name>
    <dbReference type="NCBI Taxonomy" id="408172"/>
    <lineage>
        <taxon>unclassified sequences</taxon>
        <taxon>metagenomes</taxon>
        <taxon>ecological metagenomes</taxon>
    </lineage>
</organism>
<reference evidence="1" key="1">
    <citation type="submission" date="2018-05" db="EMBL/GenBank/DDBJ databases">
        <authorList>
            <person name="Lanie J.A."/>
            <person name="Ng W.-L."/>
            <person name="Kazmierczak K.M."/>
            <person name="Andrzejewski T.M."/>
            <person name="Davidsen T.M."/>
            <person name="Wayne K.J."/>
            <person name="Tettelin H."/>
            <person name="Glass J.I."/>
            <person name="Rusch D."/>
            <person name="Podicherti R."/>
            <person name="Tsui H.-C.T."/>
            <person name="Winkler M.E."/>
        </authorList>
    </citation>
    <scope>NUCLEOTIDE SEQUENCE</scope>
</reference>
<protein>
    <submittedName>
        <fullName evidence="1">Uncharacterized protein</fullName>
    </submittedName>
</protein>
<sequence>MQTRMIVAIVGVALALAASLAAIPVWAHHAFTAEFDIDRPLTLEGTLAVWEMINPHSWFHIDVESPDGEVVRWLVEGGSPNQLIRNGVTQSSVLIGTVLVVEGYGSKDRTNKAVGSNFTLPDGSRLFLGGSAPGAAPTASVRDWLGK</sequence>
<dbReference type="AlphaFoldDB" id="A0A381P249"/>
<name>A0A381P249_9ZZZZ</name>
<dbReference type="EMBL" id="UINC01000753">
    <property type="protein sequence ID" value="SUZ60584.1"/>
    <property type="molecule type" value="Genomic_DNA"/>
</dbReference>
<proteinExistence type="predicted"/>
<evidence type="ECO:0000313" key="1">
    <source>
        <dbReference type="EMBL" id="SUZ60584.1"/>
    </source>
</evidence>
<gene>
    <name evidence="1" type="ORF">METZ01_LOCUS13438</name>
</gene>
<dbReference type="InterPro" id="IPR046150">
    <property type="entry name" value="DUF6152"/>
</dbReference>
<accession>A0A381P249</accession>
<dbReference type="Pfam" id="PF19649">
    <property type="entry name" value="DUF6152"/>
    <property type="match status" value="1"/>
</dbReference>